<comment type="caution">
    <text evidence="1">The sequence shown here is derived from an EMBL/GenBank/DDBJ whole genome shotgun (WGS) entry which is preliminary data.</text>
</comment>
<sequence length="553" mass="61670">MLELWGGHECTVNRTREGYRDQTVLSGHEDRIDDLDLFAELGCRALRYPVLWERVSPYPDRAPDWRWSDARLERMRQLAIRPIVGLVHHGSGPAHTDLVDPLFAEGLAAHASAVARRYPWIEDWTPVNEPLTTARFSALYGHWHPHVSDERAFWTALLNQIDAVRLSMQAIRRVRSDARLIQTEDLGRTYATEPLREQAAFENLRRWLTWDLLTGRVTREHGMFERIDRHGLGDRLRAIADAPCPPDVIGVNHYLTSERFLDHRLDRYPPERHGGNDRMAYADVEAVRVLLPGPDGLDGVLREAHARYGLPMVVTEVHNGCTREEQMRWLLEAWRTAERLREDGVPVQAVTAWSLLGAFDWNSLLTRGAGHYETGVFDVSGPAPRPTGLALLMKALSSGDKPPPAALGAGWWRRDIRLTYAPAPRLADDPPPRRVQAPAAGPSLLIVGDGVAAEAVASACLWRGLDYRRIAPADAGFEPDEVLAFTQPWAVVAALATLDDPALDPWSEACAGRGLPFMDVSLHPQLHEALDFLIDGASDVRPAALRPLASAAE</sequence>
<protein>
    <submittedName>
        <fullName evidence="1">dTDP-4-dehydrorhamnose reductase</fullName>
    </submittedName>
</protein>
<dbReference type="AlphaFoldDB" id="A0A2W5V375"/>
<dbReference type="RefSeq" id="WP_304277288.1">
    <property type="nucleotide sequence ID" value="NZ_QFQZ01000026.1"/>
</dbReference>
<accession>A0A2W5V375</accession>
<reference evidence="1 2" key="1">
    <citation type="submission" date="2017-08" db="EMBL/GenBank/DDBJ databases">
        <title>Infants hospitalized years apart are colonized by the same room-sourced microbial strains.</title>
        <authorList>
            <person name="Brooks B."/>
            <person name="Olm M.R."/>
            <person name="Firek B.A."/>
            <person name="Baker R."/>
            <person name="Thomas B.C."/>
            <person name="Morowitz M.J."/>
            <person name="Banfield J.F."/>
        </authorList>
    </citation>
    <scope>NUCLEOTIDE SEQUENCE [LARGE SCALE GENOMIC DNA]</scope>
    <source>
        <strain evidence="1">S2_003_000_R2_4</strain>
    </source>
</reference>
<dbReference type="GO" id="GO:0004553">
    <property type="term" value="F:hydrolase activity, hydrolyzing O-glycosyl compounds"/>
    <property type="evidence" value="ECO:0007669"/>
    <property type="project" value="InterPro"/>
</dbReference>
<dbReference type="InterPro" id="IPR017853">
    <property type="entry name" value="GH"/>
</dbReference>
<dbReference type="Pfam" id="PF00232">
    <property type="entry name" value="Glyco_hydro_1"/>
    <property type="match status" value="1"/>
</dbReference>
<dbReference type="Proteomes" id="UP000249393">
    <property type="component" value="Unassembled WGS sequence"/>
</dbReference>
<dbReference type="InterPro" id="IPR001360">
    <property type="entry name" value="Glyco_hydro_1"/>
</dbReference>
<organism evidence="1 2">
    <name type="scientific">Caulobacter segnis</name>
    <dbReference type="NCBI Taxonomy" id="88688"/>
    <lineage>
        <taxon>Bacteria</taxon>
        <taxon>Pseudomonadati</taxon>
        <taxon>Pseudomonadota</taxon>
        <taxon>Alphaproteobacteria</taxon>
        <taxon>Caulobacterales</taxon>
        <taxon>Caulobacteraceae</taxon>
        <taxon>Caulobacter</taxon>
    </lineage>
</organism>
<dbReference type="Gene3D" id="3.20.20.80">
    <property type="entry name" value="Glycosidases"/>
    <property type="match status" value="1"/>
</dbReference>
<dbReference type="SUPFAM" id="SSF51445">
    <property type="entry name" value="(Trans)glycosidases"/>
    <property type="match status" value="1"/>
</dbReference>
<proteinExistence type="predicted"/>
<dbReference type="EMBL" id="QFQZ01000026">
    <property type="protein sequence ID" value="PZR34479.1"/>
    <property type="molecule type" value="Genomic_DNA"/>
</dbReference>
<evidence type="ECO:0000313" key="1">
    <source>
        <dbReference type="EMBL" id="PZR34479.1"/>
    </source>
</evidence>
<name>A0A2W5V375_9CAUL</name>
<dbReference type="GO" id="GO:0005975">
    <property type="term" value="P:carbohydrate metabolic process"/>
    <property type="evidence" value="ECO:0007669"/>
    <property type="project" value="InterPro"/>
</dbReference>
<evidence type="ECO:0000313" key="2">
    <source>
        <dbReference type="Proteomes" id="UP000249393"/>
    </source>
</evidence>
<gene>
    <name evidence="1" type="ORF">DI526_10215</name>
</gene>